<dbReference type="AlphaFoldDB" id="A0A939NL92"/>
<gene>
    <name evidence="2" type="ORF">J4733_05955</name>
</gene>
<name>A0A939NL92_KLEPN</name>
<accession>A0A939NL92</accession>
<evidence type="ECO:0000313" key="3">
    <source>
        <dbReference type="Proteomes" id="UP000664267"/>
    </source>
</evidence>
<feature type="compositionally biased region" description="Basic and acidic residues" evidence="1">
    <location>
        <begin position="50"/>
        <end position="60"/>
    </location>
</feature>
<comment type="caution">
    <text evidence="2">The sequence shown here is derived from an EMBL/GenBank/DDBJ whole genome shotgun (WGS) entry which is preliminary data.</text>
</comment>
<dbReference type="Proteomes" id="UP000664267">
    <property type="component" value="Unassembled WGS sequence"/>
</dbReference>
<reference evidence="2" key="1">
    <citation type="submission" date="2021-03" db="EMBL/GenBank/DDBJ databases">
        <title>Molecular epidemiology and mechanisms of colistin and carbapenem resistance in Enterobacteriaceae from clinical isolates, the environment and porcine samples in Pretoria, South Africa.</title>
        <authorList>
            <person name="Bogoshi D."/>
            <person name="Mbelle N.M."/>
            <person name="Naidoo V."/>
            <person name="Osei Sekyere J."/>
        </authorList>
    </citation>
    <scope>NUCLEOTIDE SEQUENCE</scope>
    <source>
        <strain evidence="2">C029</strain>
    </source>
</reference>
<feature type="compositionally biased region" description="Basic residues" evidence="1">
    <location>
        <begin position="71"/>
        <end position="81"/>
    </location>
</feature>
<sequence>MKLKTVEVNGKSYAEVDANGLPVYVHGDGKEIGFDAVQAVGKISSLNGEAKSHREAKEAAEASWRNSPKSVTRRRLSKRWT</sequence>
<proteinExistence type="predicted"/>
<protein>
    <submittedName>
        <fullName evidence="2">Uncharacterized protein</fullName>
    </submittedName>
</protein>
<evidence type="ECO:0000256" key="1">
    <source>
        <dbReference type="SAM" id="MobiDB-lite"/>
    </source>
</evidence>
<dbReference type="EMBL" id="JAGETN010000009">
    <property type="protein sequence ID" value="MBO2025446.1"/>
    <property type="molecule type" value="Genomic_DNA"/>
</dbReference>
<organism evidence="2 3">
    <name type="scientific">Klebsiella pneumoniae</name>
    <dbReference type="NCBI Taxonomy" id="573"/>
    <lineage>
        <taxon>Bacteria</taxon>
        <taxon>Pseudomonadati</taxon>
        <taxon>Pseudomonadota</taxon>
        <taxon>Gammaproteobacteria</taxon>
        <taxon>Enterobacterales</taxon>
        <taxon>Enterobacteriaceae</taxon>
        <taxon>Klebsiella/Raoultella group</taxon>
        <taxon>Klebsiella</taxon>
        <taxon>Klebsiella pneumoniae complex</taxon>
    </lineage>
</organism>
<evidence type="ECO:0000313" key="2">
    <source>
        <dbReference type="EMBL" id="MBO2025446.1"/>
    </source>
</evidence>
<feature type="region of interest" description="Disordered" evidence="1">
    <location>
        <begin position="48"/>
        <end position="81"/>
    </location>
</feature>